<dbReference type="AlphaFoldDB" id="A0A8S3WV19"/>
<evidence type="ECO:0000313" key="3">
    <source>
        <dbReference type="Proteomes" id="UP000691718"/>
    </source>
</evidence>
<dbReference type="Proteomes" id="UP000691718">
    <property type="component" value="Unassembled WGS sequence"/>
</dbReference>
<evidence type="ECO:0000256" key="1">
    <source>
        <dbReference type="SAM" id="MobiDB-lite"/>
    </source>
</evidence>
<proteinExistence type="predicted"/>
<accession>A0A8S3WV19</accession>
<evidence type="ECO:0000313" key="2">
    <source>
        <dbReference type="EMBL" id="CAG4983758.1"/>
    </source>
</evidence>
<gene>
    <name evidence="2" type="ORF">PAPOLLO_LOCUS10704</name>
</gene>
<dbReference type="OrthoDB" id="8191541at2759"/>
<organism evidence="2 3">
    <name type="scientific">Parnassius apollo</name>
    <name type="common">Apollo butterfly</name>
    <name type="synonym">Papilio apollo</name>
    <dbReference type="NCBI Taxonomy" id="110799"/>
    <lineage>
        <taxon>Eukaryota</taxon>
        <taxon>Metazoa</taxon>
        <taxon>Ecdysozoa</taxon>
        <taxon>Arthropoda</taxon>
        <taxon>Hexapoda</taxon>
        <taxon>Insecta</taxon>
        <taxon>Pterygota</taxon>
        <taxon>Neoptera</taxon>
        <taxon>Endopterygota</taxon>
        <taxon>Lepidoptera</taxon>
        <taxon>Glossata</taxon>
        <taxon>Ditrysia</taxon>
        <taxon>Papilionoidea</taxon>
        <taxon>Papilionidae</taxon>
        <taxon>Parnassiinae</taxon>
        <taxon>Parnassini</taxon>
        <taxon>Parnassius</taxon>
        <taxon>Parnassius</taxon>
    </lineage>
</organism>
<sequence>MSINDENIARWLEIEVSDEKQILNEDTSDVELDVAEDYVLQENCEYDSEGSKSGSSSEEEPFPLGNEDDVSSFFIYSRSRSLVTRDSFS</sequence>
<dbReference type="EMBL" id="CAJQZP010000769">
    <property type="protein sequence ID" value="CAG4983758.1"/>
    <property type="molecule type" value="Genomic_DNA"/>
</dbReference>
<reference evidence="2" key="1">
    <citation type="submission" date="2021-04" db="EMBL/GenBank/DDBJ databases">
        <authorList>
            <person name="Tunstrom K."/>
        </authorList>
    </citation>
    <scope>NUCLEOTIDE SEQUENCE</scope>
</reference>
<comment type="caution">
    <text evidence="2">The sequence shown here is derived from an EMBL/GenBank/DDBJ whole genome shotgun (WGS) entry which is preliminary data.</text>
</comment>
<feature type="compositionally biased region" description="Acidic residues" evidence="1">
    <location>
        <begin position="57"/>
        <end position="69"/>
    </location>
</feature>
<name>A0A8S3WV19_PARAO</name>
<protein>
    <submittedName>
        <fullName evidence="2">(apollo) hypothetical protein</fullName>
    </submittedName>
</protein>
<feature type="region of interest" description="Disordered" evidence="1">
    <location>
        <begin position="45"/>
        <end position="69"/>
    </location>
</feature>
<keyword evidence="3" id="KW-1185">Reference proteome</keyword>